<sequence>MKKIRIAMIGAGFIADYHMRALSSLKNVEVTTICAHSLSSAQLFADKYNIKNTSDDALTLSSSPDLDGVILAIPNRLHAEYAIEFLKRGKDVFIEKPLAMDFKEGELIRKASEKSGSIIMTGHMWRFDDDVNYMRQLIKDGTFGDIIKTKGYGIHEDWGPEGWFVKKGLSGGGALIDMGVHAIDTVRFLLGDPEPISVYARLGTFFGNYDVDDSGIIIINWSNGTSSIIESGWWQPHSDGPEAATRLFGVKGYASIFPTCYKLKSDRFKETVPDLPAREDHCAQRIYDSEMTHFINCIRDRSTPRSGIEEGQVVMRITDAAYRSSETNCVITM</sequence>
<feature type="domain" description="Gfo/Idh/MocA-like oxidoreductase N-terminal" evidence="1">
    <location>
        <begin position="4"/>
        <end position="123"/>
    </location>
</feature>
<reference evidence="3 4" key="1">
    <citation type="submission" date="2019-02" db="EMBL/GenBank/DDBJ databases">
        <title>Complete Genome Sequence and Methylome Analysis of free living Spirochaetas.</title>
        <authorList>
            <person name="Fomenkov A."/>
            <person name="Dubinina G."/>
            <person name="Leshcheva N."/>
            <person name="Mikheeva N."/>
            <person name="Grabovich M."/>
            <person name="Vincze T."/>
            <person name="Roberts R.J."/>
        </authorList>
    </citation>
    <scope>NUCLEOTIDE SEQUENCE [LARGE SCALE GENOMIC DNA]</scope>
    <source>
        <strain evidence="3 4">K2</strain>
    </source>
</reference>
<protein>
    <submittedName>
        <fullName evidence="3">Gfo/Idh/MocA family oxidoreductase</fullName>
    </submittedName>
</protein>
<evidence type="ECO:0000313" key="4">
    <source>
        <dbReference type="Proteomes" id="UP000324209"/>
    </source>
</evidence>
<feature type="domain" description="GFO/IDH/MocA-like oxidoreductase" evidence="2">
    <location>
        <begin position="133"/>
        <end position="253"/>
    </location>
</feature>
<dbReference type="PANTHER" id="PTHR43377:SF1">
    <property type="entry name" value="BILIVERDIN REDUCTASE A"/>
    <property type="match status" value="1"/>
</dbReference>
<dbReference type="Gene3D" id="3.30.360.10">
    <property type="entry name" value="Dihydrodipicolinate Reductase, domain 2"/>
    <property type="match status" value="1"/>
</dbReference>
<keyword evidence="4" id="KW-1185">Reference proteome</keyword>
<name>A0A5C1QIP4_9SPIO</name>
<evidence type="ECO:0000259" key="1">
    <source>
        <dbReference type="Pfam" id="PF01408"/>
    </source>
</evidence>
<evidence type="ECO:0000259" key="2">
    <source>
        <dbReference type="Pfam" id="PF22725"/>
    </source>
</evidence>
<gene>
    <name evidence="3" type="ORF">EXM22_08620</name>
</gene>
<dbReference type="Pfam" id="PF22725">
    <property type="entry name" value="GFO_IDH_MocA_C3"/>
    <property type="match status" value="1"/>
</dbReference>
<dbReference type="Proteomes" id="UP000324209">
    <property type="component" value="Chromosome"/>
</dbReference>
<dbReference type="PANTHER" id="PTHR43377">
    <property type="entry name" value="BILIVERDIN REDUCTASE A"/>
    <property type="match status" value="1"/>
</dbReference>
<dbReference type="InterPro" id="IPR055170">
    <property type="entry name" value="GFO_IDH_MocA-like_dom"/>
</dbReference>
<dbReference type="InterPro" id="IPR051450">
    <property type="entry name" value="Gfo/Idh/MocA_Oxidoreductases"/>
</dbReference>
<evidence type="ECO:0000313" key="3">
    <source>
        <dbReference type="EMBL" id="QEN08045.1"/>
    </source>
</evidence>
<dbReference type="Pfam" id="PF01408">
    <property type="entry name" value="GFO_IDH_MocA"/>
    <property type="match status" value="1"/>
</dbReference>
<dbReference type="GO" id="GO:0000166">
    <property type="term" value="F:nucleotide binding"/>
    <property type="evidence" value="ECO:0007669"/>
    <property type="project" value="InterPro"/>
</dbReference>
<dbReference type="EMBL" id="CP036150">
    <property type="protein sequence ID" value="QEN08045.1"/>
    <property type="molecule type" value="Genomic_DNA"/>
</dbReference>
<dbReference type="InterPro" id="IPR036291">
    <property type="entry name" value="NAD(P)-bd_dom_sf"/>
</dbReference>
<dbReference type="InterPro" id="IPR000683">
    <property type="entry name" value="Gfo/Idh/MocA-like_OxRdtase_N"/>
</dbReference>
<dbReference type="SUPFAM" id="SSF51735">
    <property type="entry name" value="NAD(P)-binding Rossmann-fold domains"/>
    <property type="match status" value="1"/>
</dbReference>
<dbReference type="RefSeq" id="WP_149486125.1">
    <property type="nucleotide sequence ID" value="NZ_CP036150.1"/>
</dbReference>
<dbReference type="OrthoDB" id="9783105at2"/>
<dbReference type="Gene3D" id="3.40.50.720">
    <property type="entry name" value="NAD(P)-binding Rossmann-like Domain"/>
    <property type="match status" value="1"/>
</dbReference>
<proteinExistence type="predicted"/>
<dbReference type="SUPFAM" id="SSF55347">
    <property type="entry name" value="Glyceraldehyde-3-phosphate dehydrogenase-like, C-terminal domain"/>
    <property type="match status" value="1"/>
</dbReference>
<dbReference type="KEGG" id="ock:EXM22_08620"/>
<organism evidence="3 4">
    <name type="scientific">Oceanispirochaeta crateris</name>
    <dbReference type="NCBI Taxonomy" id="2518645"/>
    <lineage>
        <taxon>Bacteria</taxon>
        <taxon>Pseudomonadati</taxon>
        <taxon>Spirochaetota</taxon>
        <taxon>Spirochaetia</taxon>
        <taxon>Spirochaetales</taxon>
        <taxon>Spirochaetaceae</taxon>
        <taxon>Oceanispirochaeta</taxon>
    </lineage>
</organism>
<dbReference type="AlphaFoldDB" id="A0A5C1QIP4"/>
<accession>A0A5C1QIP4</accession>